<name>A0ABN0S3N4_9BORD</name>
<protein>
    <submittedName>
        <fullName evidence="1">Transcriptional Regulator, LysR family domain protein</fullName>
    </submittedName>
</protein>
<sequence length="62" mass="7143">MGFQASDLTADRRLGDMQVLRRLRDAHAARDGHKTAHKIERWQFSEGEWHSKNSCHEAVKVA</sequence>
<reference evidence="1 2" key="1">
    <citation type="submission" date="2014-02" db="EMBL/GenBank/DDBJ databases">
        <title>Whole Genome Sequencing Of Bordetella Holmesii, An Emerging Opportunistic Infection Of Humans.</title>
        <authorList>
            <person name="Tettelin H."/>
            <person name="Hooven T.A."/>
            <person name="Hine E."/>
            <person name="Su Q."/>
            <person name="Huard R.C."/>
            <person name="Della-Latta P."/>
            <person name="Daugherty S.C."/>
            <person name="Agrawal S."/>
            <person name="Sengamalay N."/>
            <person name="Tallon L.J."/>
            <person name="Sadzewicz L."/>
            <person name="Whittier S."/>
            <person name="Fraser C.M."/>
            <person name="Ratner A.J."/>
        </authorList>
    </citation>
    <scope>NUCLEOTIDE SEQUENCE [LARGE SCALE GENOMIC DNA]</scope>
    <source>
        <strain evidence="1 2">1058</strain>
    </source>
</reference>
<comment type="caution">
    <text evidence="1">The sequence shown here is derived from an EMBL/GenBank/DDBJ whole genome shotgun (WGS) entry which is preliminary data.</text>
</comment>
<dbReference type="EMBL" id="JDTF01000004">
    <property type="protein sequence ID" value="EXX96191.1"/>
    <property type="molecule type" value="Genomic_DNA"/>
</dbReference>
<evidence type="ECO:0000313" key="1">
    <source>
        <dbReference type="EMBL" id="EXX96191.1"/>
    </source>
</evidence>
<proteinExistence type="predicted"/>
<evidence type="ECO:0000313" key="2">
    <source>
        <dbReference type="Proteomes" id="UP000023104"/>
    </source>
</evidence>
<dbReference type="Proteomes" id="UP000023104">
    <property type="component" value="Unassembled WGS sequence"/>
</dbReference>
<accession>A0ABN0S3N4</accession>
<gene>
    <name evidence="1" type="ORF">D559_3636</name>
</gene>
<keyword evidence="2" id="KW-1185">Reference proteome</keyword>
<organism evidence="1 2">
    <name type="scientific">Bordetella holmesii 1058</name>
    <dbReference type="NCBI Taxonomy" id="1247648"/>
    <lineage>
        <taxon>Bacteria</taxon>
        <taxon>Pseudomonadati</taxon>
        <taxon>Pseudomonadota</taxon>
        <taxon>Betaproteobacteria</taxon>
        <taxon>Burkholderiales</taxon>
        <taxon>Alcaligenaceae</taxon>
        <taxon>Bordetella</taxon>
    </lineage>
</organism>